<evidence type="ECO:0000256" key="1">
    <source>
        <dbReference type="SAM" id="MobiDB-lite"/>
    </source>
</evidence>
<dbReference type="RefSeq" id="XP_040689800.1">
    <property type="nucleotide sequence ID" value="XM_040830993.1"/>
</dbReference>
<feature type="compositionally biased region" description="Polar residues" evidence="1">
    <location>
        <begin position="265"/>
        <end position="275"/>
    </location>
</feature>
<dbReference type="OrthoDB" id="4389629at2759"/>
<dbReference type="EMBL" id="KV878212">
    <property type="protein sequence ID" value="OJJ36124.1"/>
    <property type="molecule type" value="Genomic_DNA"/>
</dbReference>
<dbReference type="GeneID" id="63746841"/>
<gene>
    <name evidence="2" type="ORF">ASPWEDRAFT_172912</name>
</gene>
<name>A0A1L9RMJ9_ASPWE</name>
<evidence type="ECO:0000313" key="2">
    <source>
        <dbReference type="EMBL" id="OJJ36124.1"/>
    </source>
</evidence>
<reference evidence="3" key="1">
    <citation type="journal article" date="2017" name="Genome Biol.">
        <title>Comparative genomics reveals high biological diversity and specific adaptations in the industrially and medically important fungal genus Aspergillus.</title>
        <authorList>
            <person name="de Vries R.P."/>
            <person name="Riley R."/>
            <person name="Wiebenga A."/>
            <person name="Aguilar-Osorio G."/>
            <person name="Amillis S."/>
            <person name="Uchima C.A."/>
            <person name="Anderluh G."/>
            <person name="Asadollahi M."/>
            <person name="Askin M."/>
            <person name="Barry K."/>
            <person name="Battaglia E."/>
            <person name="Bayram O."/>
            <person name="Benocci T."/>
            <person name="Braus-Stromeyer S.A."/>
            <person name="Caldana C."/>
            <person name="Canovas D."/>
            <person name="Cerqueira G.C."/>
            <person name="Chen F."/>
            <person name="Chen W."/>
            <person name="Choi C."/>
            <person name="Clum A."/>
            <person name="Dos Santos R.A."/>
            <person name="Damasio A.R."/>
            <person name="Diallinas G."/>
            <person name="Emri T."/>
            <person name="Fekete E."/>
            <person name="Flipphi M."/>
            <person name="Freyberg S."/>
            <person name="Gallo A."/>
            <person name="Gournas C."/>
            <person name="Habgood R."/>
            <person name="Hainaut M."/>
            <person name="Harispe M.L."/>
            <person name="Henrissat B."/>
            <person name="Hilden K.S."/>
            <person name="Hope R."/>
            <person name="Hossain A."/>
            <person name="Karabika E."/>
            <person name="Karaffa L."/>
            <person name="Karanyi Z."/>
            <person name="Krasevec N."/>
            <person name="Kuo A."/>
            <person name="Kusch H."/>
            <person name="LaButti K."/>
            <person name="Lagendijk E.L."/>
            <person name="Lapidus A."/>
            <person name="Levasseur A."/>
            <person name="Lindquist E."/>
            <person name="Lipzen A."/>
            <person name="Logrieco A.F."/>
            <person name="MacCabe A."/>
            <person name="Maekelae M.R."/>
            <person name="Malavazi I."/>
            <person name="Melin P."/>
            <person name="Meyer V."/>
            <person name="Mielnichuk N."/>
            <person name="Miskei M."/>
            <person name="Molnar A.P."/>
            <person name="Mule G."/>
            <person name="Ngan C.Y."/>
            <person name="Orejas M."/>
            <person name="Orosz E."/>
            <person name="Ouedraogo J.P."/>
            <person name="Overkamp K.M."/>
            <person name="Park H.-S."/>
            <person name="Perrone G."/>
            <person name="Piumi F."/>
            <person name="Punt P.J."/>
            <person name="Ram A.F."/>
            <person name="Ramon A."/>
            <person name="Rauscher S."/>
            <person name="Record E."/>
            <person name="Riano-Pachon D.M."/>
            <person name="Robert V."/>
            <person name="Roehrig J."/>
            <person name="Ruller R."/>
            <person name="Salamov A."/>
            <person name="Salih N.S."/>
            <person name="Samson R.A."/>
            <person name="Sandor E."/>
            <person name="Sanguinetti M."/>
            <person name="Schuetze T."/>
            <person name="Sepcic K."/>
            <person name="Shelest E."/>
            <person name="Sherlock G."/>
            <person name="Sophianopoulou V."/>
            <person name="Squina F.M."/>
            <person name="Sun H."/>
            <person name="Susca A."/>
            <person name="Todd R.B."/>
            <person name="Tsang A."/>
            <person name="Unkles S.E."/>
            <person name="van de Wiele N."/>
            <person name="van Rossen-Uffink D."/>
            <person name="Oliveira J.V."/>
            <person name="Vesth T.C."/>
            <person name="Visser J."/>
            <person name="Yu J.-H."/>
            <person name="Zhou M."/>
            <person name="Andersen M.R."/>
            <person name="Archer D.B."/>
            <person name="Baker S.E."/>
            <person name="Benoit I."/>
            <person name="Brakhage A.A."/>
            <person name="Braus G.H."/>
            <person name="Fischer R."/>
            <person name="Frisvad J.C."/>
            <person name="Goldman G.H."/>
            <person name="Houbraken J."/>
            <person name="Oakley B."/>
            <person name="Pocsi I."/>
            <person name="Scazzocchio C."/>
            <person name="Seiboth B."/>
            <person name="vanKuyk P.A."/>
            <person name="Wortman J."/>
            <person name="Dyer P.S."/>
            <person name="Grigoriev I.V."/>
        </authorList>
    </citation>
    <scope>NUCLEOTIDE SEQUENCE [LARGE SCALE GENOMIC DNA]</scope>
    <source>
        <strain evidence="3">DTO 134E9</strain>
    </source>
</reference>
<protein>
    <submittedName>
        <fullName evidence="2">Uncharacterized protein</fullName>
    </submittedName>
</protein>
<dbReference type="VEuPathDB" id="FungiDB:ASPWEDRAFT_172912"/>
<evidence type="ECO:0000313" key="3">
    <source>
        <dbReference type="Proteomes" id="UP000184383"/>
    </source>
</evidence>
<sequence length="275" mass="31548">MDAFRLGSRPVSVGPVRHHHDFTSNFPVPAPVQNFALAYKTIHPHHVNLYLDLTGLVQKIEGRPVKIEEQLTGSISDSQSELLTTVSSLNPKWFSIEDPKENQDFAFDHFLHECDLVEIVHEIGHGPKYISHFSRKAGPKYPYPNGLVHFLIMSRVPGENVRDIFLGLSDEQLASIKRQLAYILEHMRQNGRTLYEQDPDFLRYDIPNDKLYLANFTFFNIIDPDLEDPITEQDVYVLTFKIWQRHLPRFFGDEPPRPPAPATTKDASTQTAGIF</sequence>
<dbReference type="Proteomes" id="UP000184383">
    <property type="component" value="Unassembled WGS sequence"/>
</dbReference>
<organism evidence="2 3">
    <name type="scientific">Aspergillus wentii DTO 134E9</name>
    <dbReference type="NCBI Taxonomy" id="1073089"/>
    <lineage>
        <taxon>Eukaryota</taxon>
        <taxon>Fungi</taxon>
        <taxon>Dikarya</taxon>
        <taxon>Ascomycota</taxon>
        <taxon>Pezizomycotina</taxon>
        <taxon>Eurotiomycetes</taxon>
        <taxon>Eurotiomycetidae</taxon>
        <taxon>Eurotiales</taxon>
        <taxon>Aspergillaceae</taxon>
        <taxon>Aspergillus</taxon>
        <taxon>Aspergillus subgen. Cremei</taxon>
    </lineage>
</organism>
<proteinExistence type="predicted"/>
<accession>A0A1L9RMJ9</accession>
<dbReference type="AlphaFoldDB" id="A0A1L9RMJ9"/>
<keyword evidence="3" id="KW-1185">Reference proteome</keyword>
<feature type="region of interest" description="Disordered" evidence="1">
    <location>
        <begin position="252"/>
        <end position="275"/>
    </location>
</feature>